<dbReference type="AlphaFoldDB" id="E9SBH9"/>
<sequence length="541" mass="62691">MYRDNKNRKVAAYARVSTDLTDQLHSLAAQIKYFTEYISAHDGWELIEVYSDEGITGTTTKKRDNFNRMIKDCEEGKIDTILTKEVSRFARNTVDTLNYTRKLSQIGVNVIFMNDGIDTNDKDGELRLTIMASIAQEESRKISERVKWGIRRKMEDGWVYGYCTMLGFRTVDGKLEIVPEEAEIVKRIFHSYVYEGKGCHTIANELNAAGLLTVRGKMWREDGVCRILKNDKYVGDLTQWKHYSTDFLTKRVLQNNGDNPDTPLITIKDHHEGIISREVWDLAQKQIYERGLLSREGRKYSRHYWFSSKVTCGCCGYSYNVSGKATEERRTLHCVNRAKYGSIHRIDKNGAEVGCANKGINEKTLEFCMKYIIEQIKDSESNIVEQLLADIKLMQQNDVRVDVQPMKEQIESFNLKKRKAIDLMIDGLITKDDLKKQTEYYDDEIIKLTEQIAKSQDINTAHKQQLDRIKSYITDVKKTASSDSESTEVYGELLKKVVVHEEGRTDFYLNCVPFGFRMKYRIHRYNRGQVIDVMVDKCEII</sequence>
<dbReference type="Pfam" id="PF07508">
    <property type="entry name" value="Recombinase"/>
    <property type="match status" value="1"/>
</dbReference>
<evidence type="ECO:0000313" key="4">
    <source>
        <dbReference type="Proteomes" id="UP000004259"/>
    </source>
</evidence>
<dbReference type="GO" id="GO:0000150">
    <property type="term" value="F:DNA strand exchange activity"/>
    <property type="evidence" value="ECO:0007669"/>
    <property type="project" value="InterPro"/>
</dbReference>
<dbReference type="PANTHER" id="PTHR30461:SF23">
    <property type="entry name" value="DNA RECOMBINASE-RELATED"/>
    <property type="match status" value="1"/>
</dbReference>
<gene>
    <name evidence="3" type="ORF">CUS_5458</name>
</gene>
<proteinExistence type="predicted"/>
<dbReference type="RefSeq" id="WP_002848940.1">
    <property type="nucleotide sequence ID" value="NZ_ADKM02000069.1"/>
</dbReference>
<dbReference type="InterPro" id="IPR038109">
    <property type="entry name" value="DNA_bind_recomb_sf"/>
</dbReference>
<dbReference type="EMBL" id="ADKM02000069">
    <property type="protein sequence ID" value="EGC03324.1"/>
    <property type="molecule type" value="Genomic_DNA"/>
</dbReference>
<dbReference type="PROSITE" id="PS51737">
    <property type="entry name" value="RECOMBINASE_DNA_BIND"/>
    <property type="match status" value="1"/>
</dbReference>
<dbReference type="Pfam" id="PF00239">
    <property type="entry name" value="Resolvase"/>
    <property type="match status" value="1"/>
</dbReference>
<dbReference type="Gene3D" id="3.90.1750.20">
    <property type="entry name" value="Putative Large Serine Recombinase, Chain B, Domain 2"/>
    <property type="match status" value="1"/>
</dbReference>
<dbReference type="InterPro" id="IPR050639">
    <property type="entry name" value="SSR_resolvase"/>
</dbReference>
<dbReference type="SMART" id="SM00857">
    <property type="entry name" value="Resolvase"/>
    <property type="match status" value="1"/>
</dbReference>
<feature type="domain" description="Resolvase/invertase-type recombinase catalytic" evidence="1">
    <location>
        <begin position="9"/>
        <end position="157"/>
    </location>
</feature>
<accession>E9SBH9</accession>
<keyword evidence="4" id="KW-1185">Reference proteome</keyword>
<dbReference type="PROSITE" id="PS51736">
    <property type="entry name" value="RECOMBINASES_3"/>
    <property type="match status" value="1"/>
</dbReference>
<name>E9SBH9_RUMAL</name>
<dbReference type="Gene3D" id="3.40.50.1390">
    <property type="entry name" value="Resolvase, N-terminal catalytic domain"/>
    <property type="match status" value="1"/>
</dbReference>
<dbReference type="PANTHER" id="PTHR30461">
    <property type="entry name" value="DNA-INVERTASE FROM LAMBDOID PROPHAGE"/>
    <property type="match status" value="1"/>
</dbReference>
<reference evidence="3 4" key="1">
    <citation type="submission" date="2011-02" db="EMBL/GenBank/DDBJ databases">
        <authorList>
            <person name="Nelson K.E."/>
            <person name="Sutton G."/>
            <person name="Torralba M."/>
            <person name="Durkin S."/>
            <person name="Harkins D."/>
            <person name="Montgomery R."/>
            <person name="Ziemer C."/>
            <person name="Klaassens E."/>
            <person name="Ocuiv P."/>
            <person name="Morrison M."/>
        </authorList>
    </citation>
    <scope>NUCLEOTIDE SEQUENCE [LARGE SCALE GENOMIC DNA]</scope>
    <source>
        <strain evidence="3 4">8</strain>
    </source>
</reference>
<evidence type="ECO:0000259" key="1">
    <source>
        <dbReference type="PROSITE" id="PS51736"/>
    </source>
</evidence>
<dbReference type="GO" id="GO:0003677">
    <property type="term" value="F:DNA binding"/>
    <property type="evidence" value="ECO:0007669"/>
    <property type="project" value="InterPro"/>
</dbReference>
<feature type="domain" description="Recombinase" evidence="2">
    <location>
        <begin position="165"/>
        <end position="293"/>
    </location>
</feature>
<dbReference type="STRING" id="246199.CUS_5458"/>
<dbReference type="SUPFAM" id="SSF53041">
    <property type="entry name" value="Resolvase-like"/>
    <property type="match status" value="1"/>
</dbReference>
<dbReference type="InterPro" id="IPR006119">
    <property type="entry name" value="Resolv_N"/>
</dbReference>
<dbReference type="eggNOG" id="COG1961">
    <property type="taxonomic scope" value="Bacteria"/>
</dbReference>
<protein>
    <submittedName>
        <fullName evidence="3">Resolvase, N-terminal domain protein</fullName>
    </submittedName>
</protein>
<evidence type="ECO:0000259" key="2">
    <source>
        <dbReference type="PROSITE" id="PS51737"/>
    </source>
</evidence>
<dbReference type="OrthoDB" id="9769353at2"/>
<evidence type="ECO:0000313" key="3">
    <source>
        <dbReference type="EMBL" id="EGC03324.1"/>
    </source>
</evidence>
<dbReference type="InterPro" id="IPR011109">
    <property type="entry name" value="DNA_bind_recombinase_dom"/>
</dbReference>
<dbReference type="Proteomes" id="UP000004259">
    <property type="component" value="Unassembled WGS sequence"/>
</dbReference>
<dbReference type="InterPro" id="IPR036162">
    <property type="entry name" value="Resolvase-like_N_sf"/>
</dbReference>
<comment type="caution">
    <text evidence="3">The sequence shown here is derived from an EMBL/GenBank/DDBJ whole genome shotgun (WGS) entry which is preliminary data.</text>
</comment>
<dbReference type="CDD" id="cd00338">
    <property type="entry name" value="Ser_Recombinase"/>
    <property type="match status" value="1"/>
</dbReference>
<organism evidence="3 4">
    <name type="scientific">Ruminococcus albus 8</name>
    <dbReference type="NCBI Taxonomy" id="246199"/>
    <lineage>
        <taxon>Bacteria</taxon>
        <taxon>Bacillati</taxon>
        <taxon>Bacillota</taxon>
        <taxon>Clostridia</taxon>
        <taxon>Eubacteriales</taxon>
        <taxon>Oscillospiraceae</taxon>
        <taxon>Ruminococcus</taxon>
    </lineage>
</organism>